<comment type="caution">
    <text evidence="1">The sequence shown here is derived from an EMBL/GenBank/DDBJ whole genome shotgun (WGS) entry which is preliminary data.</text>
</comment>
<name>A0AAE0ZNW1_9GAST</name>
<proteinExistence type="predicted"/>
<protein>
    <submittedName>
        <fullName evidence="1">Uncharacterized protein</fullName>
    </submittedName>
</protein>
<dbReference type="EMBL" id="JAWDGP010003612">
    <property type="protein sequence ID" value="KAK3772623.1"/>
    <property type="molecule type" value="Genomic_DNA"/>
</dbReference>
<organism evidence="1 2">
    <name type="scientific">Elysia crispata</name>
    <name type="common">lettuce slug</name>
    <dbReference type="NCBI Taxonomy" id="231223"/>
    <lineage>
        <taxon>Eukaryota</taxon>
        <taxon>Metazoa</taxon>
        <taxon>Spiralia</taxon>
        <taxon>Lophotrochozoa</taxon>
        <taxon>Mollusca</taxon>
        <taxon>Gastropoda</taxon>
        <taxon>Heterobranchia</taxon>
        <taxon>Euthyneura</taxon>
        <taxon>Panpulmonata</taxon>
        <taxon>Sacoglossa</taxon>
        <taxon>Placobranchoidea</taxon>
        <taxon>Plakobranchidae</taxon>
        <taxon>Elysia</taxon>
    </lineage>
</organism>
<evidence type="ECO:0000313" key="2">
    <source>
        <dbReference type="Proteomes" id="UP001283361"/>
    </source>
</evidence>
<gene>
    <name evidence="1" type="ORF">RRG08_006754</name>
</gene>
<reference evidence="1" key="1">
    <citation type="journal article" date="2023" name="G3 (Bethesda)">
        <title>A reference genome for the long-term kleptoplast-retaining sea slug Elysia crispata morphotype clarki.</title>
        <authorList>
            <person name="Eastman K.E."/>
            <person name="Pendleton A.L."/>
            <person name="Shaikh M.A."/>
            <person name="Suttiyut T."/>
            <person name="Ogas R."/>
            <person name="Tomko P."/>
            <person name="Gavelis G."/>
            <person name="Widhalm J.R."/>
            <person name="Wisecaver J.H."/>
        </authorList>
    </citation>
    <scope>NUCLEOTIDE SEQUENCE</scope>
    <source>
        <strain evidence="1">ECLA1</strain>
    </source>
</reference>
<dbReference type="AlphaFoldDB" id="A0AAE0ZNW1"/>
<keyword evidence="2" id="KW-1185">Reference proteome</keyword>
<evidence type="ECO:0000313" key="1">
    <source>
        <dbReference type="EMBL" id="KAK3772623.1"/>
    </source>
</evidence>
<dbReference type="Proteomes" id="UP001283361">
    <property type="component" value="Unassembled WGS sequence"/>
</dbReference>
<sequence length="24" mass="2674">MEQGLVKQDGEHIAKLFLAPFNTS</sequence>
<accession>A0AAE0ZNW1</accession>